<organism evidence="3 4">
    <name type="scientific">Bacillus aquiflavi</name>
    <dbReference type="NCBI Taxonomy" id="2672567"/>
    <lineage>
        <taxon>Bacteria</taxon>
        <taxon>Bacillati</taxon>
        <taxon>Bacillota</taxon>
        <taxon>Bacilli</taxon>
        <taxon>Bacillales</taxon>
        <taxon>Bacillaceae</taxon>
        <taxon>Bacillus</taxon>
    </lineage>
</organism>
<gene>
    <name evidence="3" type="ORF">G4D64_12025</name>
    <name evidence="2" type="ORF">H1Z61_12635</name>
</gene>
<evidence type="ECO:0000313" key="3">
    <source>
        <dbReference type="EMBL" id="NEY82211.1"/>
    </source>
</evidence>
<dbReference type="EMBL" id="JAAIWN010000029">
    <property type="protein sequence ID" value="NEY82211.1"/>
    <property type="molecule type" value="Genomic_DNA"/>
</dbReference>
<protein>
    <submittedName>
        <fullName evidence="3">DUF2953 domain-containing protein</fullName>
    </submittedName>
</protein>
<dbReference type="AlphaFoldDB" id="A0A6B3W2V1"/>
<name>A0A6B3W2V1_9BACI</name>
<evidence type="ECO:0000256" key="1">
    <source>
        <dbReference type="SAM" id="Phobius"/>
    </source>
</evidence>
<dbReference type="InterPro" id="IPR021338">
    <property type="entry name" value="DUF2953"/>
</dbReference>
<comment type="caution">
    <text evidence="3">The sequence shown here is derived from an EMBL/GenBank/DDBJ whole genome shotgun (WGS) entry which is preliminary data.</text>
</comment>
<evidence type="ECO:0000313" key="2">
    <source>
        <dbReference type="EMBL" id="MBA4537955.1"/>
    </source>
</evidence>
<reference evidence="3 4" key="1">
    <citation type="submission" date="2020-02" db="EMBL/GenBank/DDBJ databases">
        <title>Bacillus aquiflavi sp. nov., isolated from yellow water of strong flavor Chinese baijiu in Yibin region of China.</title>
        <authorList>
            <person name="Xie J."/>
        </authorList>
    </citation>
    <scope>NUCLEOTIDE SEQUENCE [LARGE SCALE GENOMIC DNA]</scope>
    <source>
        <strain evidence="3 4">3H-10</strain>
    </source>
</reference>
<dbReference type="Proteomes" id="UP000570010">
    <property type="component" value="Unassembled WGS sequence"/>
</dbReference>
<evidence type="ECO:0000313" key="4">
    <source>
        <dbReference type="Proteomes" id="UP000472971"/>
    </source>
</evidence>
<keyword evidence="1" id="KW-0472">Membrane</keyword>
<proteinExistence type="predicted"/>
<accession>A0A6B3W2V1</accession>
<keyword evidence="1" id="KW-0812">Transmembrane</keyword>
<dbReference type="Pfam" id="PF11167">
    <property type="entry name" value="DUF2953"/>
    <property type="match status" value="1"/>
</dbReference>
<dbReference type="EMBL" id="JACEIO010000031">
    <property type="protein sequence ID" value="MBA4537955.1"/>
    <property type="molecule type" value="Genomic_DNA"/>
</dbReference>
<feature type="transmembrane region" description="Helical" evidence="1">
    <location>
        <begin position="6"/>
        <end position="27"/>
    </location>
</feature>
<reference evidence="2 5" key="2">
    <citation type="submission" date="2020-07" db="EMBL/GenBank/DDBJ databases">
        <authorList>
            <person name="Feng H."/>
        </authorList>
    </citation>
    <scope>NUCLEOTIDE SEQUENCE [LARGE SCALE GENOMIC DNA]</scope>
    <source>
        <strain evidence="5">s-12</strain>
        <strain evidence="2">S-12</strain>
    </source>
</reference>
<evidence type="ECO:0000313" key="5">
    <source>
        <dbReference type="Proteomes" id="UP000570010"/>
    </source>
</evidence>
<keyword evidence="1" id="KW-1133">Transmembrane helix</keyword>
<keyword evidence="4" id="KW-1185">Reference proteome</keyword>
<sequence length="231" mass="26378">MKWVLLVLIFLLLIVIVIIFTRLNIVLDYKHSEDNDRLTIQFKAFFGLIKYRIDTPLIKIDDNSPTLVTKKKTKKGPTDKLTNENVSQFSAEDLLSSLHDTREIINHVVKLHRIIRLFLIKVKVTKFEWQSVVGVGDAAYTGIITGAFWAIKGSLLCIISKYLNVITEPYIMITPNFQKAVSQTSVKCMIHFRIGYAILAGIKLLKYWKGGKPHFKSKPLSTLNNSEEKTV</sequence>
<dbReference type="Proteomes" id="UP000472971">
    <property type="component" value="Unassembled WGS sequence"/>
</dbReference>